<protein>
    <submittedName>
        <fullName evidence="2">Uncharacterized protein</fullName>
    </submittedName>
</protein>
<evidence type="ECO:0000256" key="1">
    <source>
        <dbReference type="SAM" id="MobiDB-lite"/>
    </source>
</evidence>
<reference evidence="2" key="2">
    <citation type="submission" date="2020-05" db="UniProtKB">
        <authorList>
            <consortium name="EnsemblMetazoa"/>
        </authorList>
    </citation>
    <scope>IDENTIFICATION</scope>
    <source>
        <strain evidence="2">FAR1</strain>
    </source>
</reference>
<feature type="compositionally biased region" description="Low complexity" evidence="1">
    <location>
        <begin position="33"/>
        <end position="61"/>
    </location>
</feature>
<name>A0A182QJP1_9DIPT</name>
<organism evidence="2 3">
    <name type="scientific">Anopheles farauti</name>
    <dbReference type="NCBI Taxonomy" id="69004"/>
    <lineage>
        <taxon>Eukaryota</taxon>
        <taxon>Metazoa</taxon>
        <taxon>Ecdysozoa</taxon>
        <taxon>Arthropoda</taxon>
        <taxon>Hexapoda</taxon>
        <taxon>Insecta</taxon>
        <taxon>Pterygota</taxon>
        <taxon>Neoptera</taxon>
        <taxon>Endopterygota</taxon>
        <taxon>Diptera</taxon>
        <taxon>Nematocera</taxon>
        <taxon>Culicoidea</taxon>
        <taxon>Culicidae</taxon>
        <taxon>Anophelinae</taxon>
        <taxon>Anopheles</taxon>
    </lineage>
</organism>
<dbReference type="AlphaFoldDB" id="A0A182QJP1"/>
<accession>A0A182QJP1</accession>
<evidence type="ECO:0000313" key="2">
    <source>
        <dbReference type="EnsemblMetazoa" id="AFAF011612-PA"/>
    </source>
</evidence>
<proteinExistence type="predicted"/>
<feature type="compositionally biased region" description="Basic and acidic residues" evidence="1">
    <location>
        <begin position="1"/>
        <end position="10"/>
    </location>
</feature>
<dbReference type="VEuPathDB" id="VectorBase:AFAF011612"/>
<keyword evidence="3" id="KW-1185">Reference proteome</keyword>
<evidence type="ECO:0000313" key="3">
    <source>
        <dbReference type="Proteomes" id="UP000075886"/>
    </source>
</evidence>
<sequence length="221" mass="23741">MAAAADERSLWVESGKGMLGSTANGRLMGPGVGSSTSSSSSSSSSSSQSHTLHQQHQLGHHPFPGLPAHHQHHHPLQSQHPALAAHHHRSIWPTLAAPTGRTAFELQPAPNGEAESKCEANINNPTVKAALQKKVPLSGFFWSSDRRTTPYPGGDDDEDLTASSMENHSPCDAWAVHTYGYTACHTTALCPVTEGLPPKIDWPTRMGKVGRRHTLTVFVMI</sequence>
<dbReference type="EnsemblMetazoa" id="AFAF011612-RA">
    <property type="protein sequence ID" value="AFAF011612-PA"/>
    <property type="gene ID" value="AFAF011612"/>
</dbReference>
<reference evidence="3" key="1">
    <citation type="submission" date="2014-01" db="EMBL/GenBank/DDBJ databases">
        <title>The Genome Sequence of Anopheles farauti FAR1 (V2).</title>
        <authorList>
            <consortium name="The Broad Institute Genomics Platform"/>
            <person name="Neafsey D.E."/>
            <person name="Besansky N."/>
            <person name="Howell P."/>
            <person name="Walton C."/>
            <person name="Young S.K."/>
            <person name="Zeng Q."/>
            <person name="Gargeya S."/>
            <person name="Fitzgerald M."/>
            <person name="Haas B."/>
            <person name="Abouelleil A."/>
            <person name="Allen A.W."/>
            <person name="Alvarado L."/>
            <person name="Arachchi H.M."/>
            <person name="Berlin A.M."/>
            <person name="Chapman S.B."/>
            <person name="Gainer-Dewar J."/>
            <person name="Goldberg J."/>
            <person name="Griggs A."/>
            <person name="Gujja S."/>
            <person name="Hansen M."/>
            <person name="Howarth C."/>
            <person name="Imamovic A."/>
            <person name="Ireland A."/>
            <person name="Larimer J."/>
            <person name="McCowan C."/>
            <person name="Murphy C."/>
            <person name="Pearson M."/>
            <person name="Poon T.W."/>
            <person name="Priest M."/>
            <person name="Roberts A."/>
            <person name="Saif S."/>
            <person name="Shea T."/>
            <person name="Sisk P."/>
            <person name="Sykes S."/>
            <person name="Wortman J."/>
            <person name="Nusbaum C."/>
            <person name="Birren B."/>
        </authorList>
    </citation>
    <scope>NUCLEOTIDE SEQUENCE [LARGE SCALE GENOMIC DNA]</scope>
    <source>
        <strain evidence="3">FAR1</strain>
    </source>
</reference>
<dbReference type="Proteomes" id="UP000075886">
    <property type="component" value="Unassembled WGS sequence"/>
</dbReference>
<feature type="region of interest" description="Disordered" evidence="1">
    <location>
        <begin position="1"/>
        <end position="87"/>
    </location>
</feature>
<dbReference type="EMBL" id="AXCN02000227">
    <property type="status" value="NOT_ANNOTATED_CDS"/>
    <property type="molecule type" value="Genomic_DNA"/>
</dbReference>